<dbReference type="EMBL" id="JAFEKC020000025">
    <property type="protein sequence ID" value="KAK0507007.1"/>
    <property type="molecule type" value="Genomic_DNA"/>
</dbReference>
<dbReference type="Proteomes" id="UP001166286">
    <property type="component" value="Unassembled WGS sequence"/>
</dbReference>
<feature type="chain" id="PRO_5041278356" description="Ecp2 effector protein domain-containing protein" evidence="1">
    <location>
        <begin position="18"/>
        <end position="204"/>
    </location>
</feature>
<keyword evidence="3" id="KW-1185">Reference proteome</keyword>
<feature type="signal peptide" evidence="1">
    <location>
        <begin position="1"/>
        <end position="17"/>
    </location>
</feature>
<gene>
    <name evidence="2" type="ORF">JMJ35_010465</name>
</gene>
<sequence>MLILFTSALVWAVLSSAETYCVDTPTYPPIASCDRVITAIERFVMESGTHNRTFGPPGSEATIELPILFADKYYDGEGGSCSFLLIWDPKPGSYRPAYPPWNFDAFLAVEVLRAAVRIRDACMPDHKIGHEWISPEQWVQVRLMISWWGNATGIAGGPFIGTVNGTNASVVNGGKQIKTVPDLELILTDIATVSRSSATEVETA</sequence>
<comment type="caution">
    <text evidence="2">The sequence shown here is derived from an EMBL/GenBank/DDBJ whole genome shotgun (WGS) entry which is preliminary data.</text>
</comment>
<evidence type="ECO:0000256" key="1">
    <source>
        <dbReference type="SAM" id="SignalP"/>
    </source>
</evidence>
<evidence type="ECO:0000313" key="3">
    <source>
        <dbReference type="Proteomes" id="UP001166286"/>
    </source>
</evidence>
<accession>A0AA39QQ18</accession>
<organism evidence="2 3">
    <name type="scientific">Cladonia borealis</name>
    <dbReference type="NCBI Taxonomy" id="184061"/>
    <lineage>
        <taxon>Eukaryota</taxon>
        <taxon>Fungi</taxon>
        <taxon>Dikarya</taxon>
        <taxon>Ascomycota</taxon>
        <taxon>Pezizomycotina</taxon>
        <taxon>Lecanoromycetes</taxon>
        <taxon>OSLEUM clade</taxon>
        <taxon>Lecanoromycetidae</taxon>
        <taxon>Lecanorales</taxon>
        <taxon>Lecanorineae</taxon>
        <taxon>Cladoniaceae</taxon>
        <taxon>Cladonia</taxon>
    </lineage>
</organism>
<reference evidence="2" key="1">
    <citation type="submission" date="2023-03" db="EMBL/GenBank/DDBJ databases">
        <title>Complete genome of Cladonia borealis.</title>
        <authorList>
            <person name="Park H."/>
        </authorList>
    </citation>
    <scope>NUCLEOTIDE SEQUENCE</scope>
    <source>
        <strain evidence="2">ANT050790</strain>
    </source>
</reference>
<evidence type="ECO:0000313" key="2">
    <source>
        <dbReference type="EMBL" id="KAK0507007.1"/>
    </source>
</evidence>
<name>A0AA39QQ18_9LECA</name>
<proteinExistence type="predicted"/>
<evidence type="ECO:0008006" key="4">
    <source>
        <dbReference type="Google" id="ProtNLM"/>
    </source>
</evidence>
<dbReference type="AlphaFoldDB" id="A0AA39QQ18"/>
<keyword evidence="1" id="KW-0732">Signal</keyword>
<protein>
    <recommendedName>
        <fullName evidence="4">Ecp2 effector protein domain-containing protein</fullName>
    </recommendedName>
</protein>